<dbReference type="Pfam" id="PF08494">
    <property type="entry name" value="DEAD_assoc"/>
    <property type="match status" value="1"/>
</dbReference>
<keyword evidence="8" id="KW-0413">Isomerase</keyword>
<feature type="compositionally biased region" description="Low complexity" evidence="9">
    <location>
        <begin position="763"/>
        <end position="775"/>
    </location>
</feature>
<dbReference type="Pfam" id="PF23236">
    <property type="entry name" value="WHD_2nd_Lhr"/>
    <property type="match status" value="1"/>
</dbReference>
<evidence type="ECO:0000313" key="13">
    <source>
        <dbReference type="Proteomes" id="UP001180551"/>
    </source>
</evidence>
<dbReference type="Pfam" id="PF00270">
    <property type="entry name" value="DEAD"/>
    <property type="match status" value="1"/>
</dbReference>
<dbReference type="InterPro" id="IPR055369">
    <property type="entry name" value="WH2_Lhr"/>
</dbReference>
<evidence type="ECO:0000256" key="7">
    <source>
        <dbReference type="ARBA" id="ARBA00023204"/>
    </source>
</evidence>
<protein>
    <submittedName>
        <fullName evidence="12">DEAD/DEAH box helicase</fullName>
    </submittedName>
</protein>
<keyword evidence="1" id="KW-0547">Nucleotide-binding</keyword>
<dbReference type="PANTHER" id="PTHR47962">
    <property type="entry name" value="ATP-DEPENDENT HELICASE LHR-RELATED-RELATED"/>
    <property type="match status" value="1"/>
</dbReference>
<dbReference type="Gene3D" id="3.40.50.300">
    <property type="entry name" value="P-loop containing nucleotide triphosphate hydrolases"/>
    <property type="match status" value="2"/>
</dbReference>
<feature type="domain" description="Helicase ATP-binding" evidence="10">
    <location>
        <begin position="32"/>
        <end position="225"/>
    </location>
</feature>
<comment type="caution">
    <text evidence="12">The sequence shown here is derived from an EMBL/GenBank/DDBJ whole genome shotgun (WGS) entry which is preliminary data.</text>
</comment>
<evidence type="ECO:0000256" key="5">
    <source>
        <dbReference type="ARBA" id="ARBA00022840"/>
    </source>
</evidence>
<evidence type="ECO:0000256" key="1">
    <source>
        <dbReference type="ARBA" id="ARBA00022741"/>
    </source>
</evidence>
<evidence type="ECO:0000256" key="4">
    <source>
        <dbReference type="ARBA" id="ARBA00022806"/>
    </source>
</evidence>
<dbReference type="SMART" id="SM00490">
    <property type="entry name" value="HELICc"/>
    <property type="match status" value="1"/>
</dbReference>
<dbReference type="RefSeq" id="WP_311624623.1">
    <property type="nucleotide sequence ID" value="NZ_JAVRFE010000021.1"/>
</dbReference>
<evidence type="ECO:0000259" key="10">
    <source>
        <dbReference type="PROSITE" id="PS51192"/>
    </source>
</evidence>
<dbReference type="SMART" id="SM00487">
    <property type="entry name" value="DEXDc"/>
    <property type="match status" value="1"/>
</dbReference>
<feature type="region of interest" description="Disordered" evidence="9">
    <location>
        <begin position="1327"/>
        <end position="1374"/>
    </location>
</feature>
<keyword evidence="7" id="KW-0234">DNA repair</keyword>
<dbReference type="PANTHER" id="PTHR47962:SF5">
    <property type="entry name" value="ATP-DEPENDENT HELICASE LHR-RELATED"/>
    <property type="match status" value="1"/>
</dbReference>
<keyword evidence="3" id="KW-0378">Hydrolase</keyword>
<feature type="domain" description="Helicase C-terminal" evidence="11">
    <location>
        <begin position="267"/>
        <end position="453"/>
    </location>
</feature>
<dbReference type="EMBL" id="JAVRFE010000021">
    <property type="protein sequence ID" value="MDT0457486.1"/>
    <property type="molecule type" value="Genomic_DNA"/>
</dbReference>
<evidence type="ECO:0000256" key="3">
    <source>
        <dbReference type="ARBA" id="ARBA00022801"/>
    </source>
</evidence>
<evidence type="ECO:0000259" key="11">
    <source>
        <dbReference type="PROSITE" id="PS51194"/>
    </source>
</evidence>
<dbReference type="InterPro" id="IPR055367">
    <property type="entry name" value="WH4_Lhr"/>
</dbReference>
<keyword evidence="4 12" id="KW-0347">Helicase</keyword>
<dbReference type="CDD" id="cd17922">
    <property type="entry name" value="DEXHc_LHR-like"/>
    <property type="match status" value="1"/>
</dbReference>
<dbReference type="InterPro" id="IPR052511">
    <property type="entry name" value="ATP-dep_Helicase"/>
</dbReference>
<dbReference type="InterPro" id="IPR014001">
    <property type="entry name" value="Helicase_ATP-bd"/>
</dbReference>
<evidence type="ECO:0000256" key="9">
    <source>
        <dbReference type="SAM" id="MobiDB-lite"/>
    </source>
</evidence>
<dbReference type="CDD" id="cd18796">
    <property type="entry name" value="SF2_C_LHR"/>
    <property type="match status" value="1"/>
</dbReference>
<feature type="compositionally biased region" description="Basic residues" evidence="9">
    <location>
        <begin position="1331"/>
        <end position="1344"/>
    </location>
</feature>
<dbReference type="InterPro" id="IPR001650">
    <property type="entry name" value="Helicase_C-like"/>
</dbReference>
<dbReference type="Proteomes" id="UP001180551">
    <property type="component" value="Unassembled WGS sequence"/>
</dbReference>
<feature type="region of interest" description="Disordered" evidence="9">
    <location>
        <begin position="1466"/>
        <end position="1487"/>
    </location>
</feature>
<evidence type="ECO:0000256" key="6">
    <source>
        <dbReference type="ARBA" id="ARBA00023125"/>
    </source>
</evidence>
<dbReference type="Pfam" id="PF23234">
    <property type="entry name" value="WHD_4th_Lhr"/>
    <property type="match status" value="1"/>
</dbReference>
<keyword evidence="2" id="KW-0227">DNA damage</keyword>
<dbReference type="PROSITE" id="PS51194">
    <property type="entry name" value="HELICASE_CTER"/>
    <property type="match status" value="1"/>
</dbReference>
<dbReference type="InterPro" id="IPR011545">
    <property type="entry name" value="DEAD/DEAH_box_helicase_dom"/>
</dbReference>
<dbReference type="InterPro" id="IPR027417">
    <property type="entry name" value="P-loop_NTPase"/>
</dbReference>
<proteinExistence type="predicted"/>
<accession>A0ABU2T996</accession>
<reference evidence="12" key="1">
    <citation type="submission" date="2024-05" db="EMBL/GenBank/DDBJ databases">
        <title>30 novel species of actinomycetes from the DSMZ collection.</title>
        <authorList>
            <person name="Nouioui I."/>
        </authorList>
    </citation>
    <scope>NUCLEOTIDE SEQUENCE</scope>
    <source>
        <strain evidence="12">DSM 41527</strain>
    </source>
</reference>
<evidence type="ECO:0000313" key="12">
    <source>
        <dbReference type="EMBL" id="MDT0457486.1"/>
    </source>
</evidence>
<evidence type="ECO:0000256" key="2">
    <source>
        <dbReference type="ARBA" id="ARBA00022763"/>
    </source>
</evidence>
<feature type="region of interest" description="Disordered" evidence="9">
    <location>
        <begin position="763"/>
        <end position="784"/>
    </location>
</feature>
<dbReference type="Pfam" id="PF19306">
    <property type="entry name" value="WHD_Lhr"/>
    <property type="match status" value="1"/>
</dbReference>
<feature type="region of interest" description="Disordered" evidence="9">
    <location>
        <begin position="549"/>
        <end position="572"/>
    </location>
</feature>
<organism evidence="12 13">
    <name type="scientific">Streptomyces mooreae</name>
    <dbReference type="NCBI Taxonomy" id="3075523"/>
    <lineage>
        <taxon>Bacteria</taxon>
        <taxon>Bacillati</taxon>
        <taxon>Actinomycetota</taxon>
        <taxon>Actinomycetes</taxon>
        <taxon>Kitasatosporales</taxon>
        <taxon>Streptomycetaceae</taxon>
        <taxon>Streptomyces</taxon>
    </lineage>
</organism>
<dbReference type="GO" id="GO:0004386">
    <property type="term" value="F:helicase activity"/>
    <property type="evidence" value="ECO:0007669"/>
    <property type="project" value="UniProtKB-KW"/>
</dbReference>
<dbReference type="PROSITE" id="PS51192">
    <property type="entry name" value="HELICASE_ATP_BIND_1"/>
    <property type="match status" value="1"/>
</dbReference>
<dbReference type="InterPro" id="IPR013701">
    <property type="entry name" value="Lhr-like_DEAD/DEAH_assoc"/>
</dbReference>
<dbReference type="InterPro" id="IPR055368">
    <property type="entry name" value="WH3_Lhr"/>
</dbReference>
<sequence>MATAALDSFSPATRGWFAGAFSAPTAAQEGAWRAIGAGCDVLVVAPTGSGKTLAAFLASLDALASTPPPAEPKKRCRVLYVSPMKALAVDVERNLRSPLTGIRQESVRLGLPEPDITVAIRSGDTPPAERRSIAHRPPDILITTPESLFLMLTSSAREALAGVETVIVDEVHAVAGTKRGAHLALSLERLDEHLDHPARRIGLSATVRPVEEVARYLSPRRRVEIVQPPSGKRFDLSVVVPVEDMGELGGSPVQEDGTGEKPSIWPQVEEKIADLVQAHRSTIVFANSRRLAERLCNRLNEIAYERQTGEALPEHHSPAELMAEAGAARGAPALLARAHHGSVSKEQRAQVEEDLKAGRLPAVVATSSLELGIDMGAVDLVVQVESPPSVASGLQRVGRAGHQVGAVSTGVVFPKYRGDLVQAAVVTERMRAGAIEALRVPANPLDVLAQQLVAMAAMDTWDVEELLAVVRRAAPFAGLPESAFTAVLDMLAGRYPSDAFAELRPRLVWDRVAQTVTGRPGAQRLAVTSGGTIPDRGLFGVFLAGGDSGKGGGRPSDTAARSASTRGGGGRRVGELDEEMVYESRVGDVFTLGTTSWRIEDITRDRVLVTPAPGVPGRLPFWKGDQLGRPLELGRALGAFLRELGALGPEDARSRLSAAGLDDWAASNVLSYLAEQKQACGHVPDDRTIVVERFRDELGDWRVVVHSPFGAQVHAPWALALGARLAERYGMDAQVMHADDGIVLRLPDADLLGLDLLDGDGGFDPAADPGPAARGTEYDPEQSPVGAADVAFEHGEVDQIVTDQVGGSALFASRFRECAARALLLPRRSPGKRTPLWQQRQRAAQLLQVASEFGSFPIVLEAVRECLQDVFDVPGLAELMGDIEARRVRLVEVTTPEPSPFARSLLFGYVAQFLYEGDSPLAERRAAALSLDSRLLAELLGQAELRELLDAEVLAGLERELQWLTDDRRVKDVEGVADVLRLLGPLTDAELAERGADPAWPRELAAARRAIAVRIAGTEHWAAVEDAGRLRDALGTALPVGVPESFTEPVKDPLGDLLSRYARTHGPFTSEQAAARFGLGTAVTDGALHLLAAAGRVVQGEFHPAGIGQEWCDAQVLRRLRRRSLAALREELEPVPPAALAAFLPQWQHLAAPRPAPVSGVPAPLTGASHSLRGIDGLVRAVEQLQGAPVPASALEKLVLPSRVGGYTPALLDELTTTGEVLWSGAGALPGKDGWICLHLADSAPLLLPQPLPLELTALHESLLTALAPGYGLFFRQLADQVRATTHPEATDPQLADALWDLAWSGRLTNDTLAPLRALLGSGRTAGSTAHRARRAVPRGRWGHPRTEFGGGSLTAAAGRGGRPTASRSGPPTVGGRWSLLPAPEPDPTHRAHALARTLLDRHGIVTRGAVAAEGVEGGFSAAYRVLAAFEESGQARRGYVVEGLGAAQFAMDGAVDRLRTVSAQRERTADDALPDDGPAQSRRGGPQRALVLAAADPANAYGAALSWPEPPEGSTHKPGRKAGALVVLVDGELTLYLERGGKTLLVWPSVHDPAPAATDPRLRLAVEALTDAARAGALGTLTTERINGTSALTSPYAPALESAGFHPTPRGMRLRG</sequence>
<keyword evidence="5" id="KW-0067">ATP-binding</keyword>
<dbReference type="InterPro" id="IPR045628">
    <property type="entry name" value="Lhr_WH_dom"/>
</dbReference>
<keyword evidence="13" id="KW-1185">Reference proteome</keyword>
<dbReference type="Pfam" id="PF23235">
    <property type="entry name" value="WHD_3rd_Lhr"/>
    <property type="match status" value="1"/>
</dbReference>
<dbReference type="Pfam" id="PF00271">
    <property type="entry name" value="Helicase_C"/>
    <property type="match status" value="1"/>
</dbReference>
<feature type="compositionally biased region" description="Low complexity" evidence="9">
    <location>
        <begin position="1355"/>
        <end position="1372"/>
    </location>
</feature>
<keyword evidence="6" id="KW-0238">DNA-binding</keyword>
<dbReference type="SUPFAM" id="SSF52540">
    <property type="entry name" value="P-loop containing nucleoside triphosphate hydrolases"/>
    <property type="match status" value="1"/>
</dbReference>
<evidence type="ECO:0000256" key="8">
    <source>
        <dbReference type="ARBA" id="ARBA00023235"/>
    </source>
</evidence>
<gene>
    <name evidence="12" type="ORF">RM550_17375</name>
</gene>
<name>A0ABU2T996_9ACTN</name>